<evidence type="ECO:0000313" key="3">
    <source>
        <dbReference type="Proteomes" id="UP000596660"/>
    </source>
</evidence>
<dbReference type="AlphaFoldDB" id="A0A803LAV8"/>
<dbReference type="PANTHER" id="PTHR33384">
    <property type="entry name" value="EXPRESSED PROTEIN"/>
    <property type="match status" value="1"/>
</dbReference>
<dbReference type="PANTHER" id="PTHR33384:SF52">
    <property type="entry name" value="DUF3741 DOMAIN-CONTAINING PROTEIN"/>
    <property type="match status" value="1"/>
</dbReference>
<name>A0A803LAV8_CHEQI</name>
<feature type="compositionally biased region" description="Low complexity" evidence="1">
    <location>
        <begin position="77"/>
        <end position="88"/>
    </location>
</feature>
<dbReference type="OMA" id="AFMSSHD"/>
<evidence type="ECO:0000313" key="2">
    <source>
        <dbReference type="EnsemblPlants" id="AUR62008997-RA:cds"/>
    </source>
</evidence>
<dbReference type="Gramene" id="AUR62008997-RA">
    <property type="protein sequence ID" value="AUR62008997-RA:cds"/>
    <property type="gene ID" value="AUR62008997"/>
</dbReference>
<sequence>MVVGCEEFRGPGGVSLSDRKGPVLVCPKPRRIEFLATNLTIQQNDVCDSKAGADLLDMILRKESHGEGRSSAREIASSPPFFCGSPPSRVSNPIVQDAQFGDENLSPLSTLQLASPSTSASSSPSPSSMKSGGVRMKFGLKSPTVRVEGFDCLNRDRQNSGITAVA</sequence>
<organism evidence="2 3">
    <name type="scientific">Chenopodium quinoa</name>
    <name type="common">Quinoa</name>
    <dbReference type="NCBI Taxonomy" id="63459"/>
    <lineage>
        <taxon>Eukaryota</taxon>
        <taxon>Viridiplantae</taxon>
        <taxon>Streptophyta</taxon>
        <taxon>Embryophyta</taxon>
        <taxon>Tracheophyta</taxon>
        <taxon>Spermatophyta</taxon>
        <taxon>Magnoliopsida</taxon>
        <taxon>eudicotyledons</taxon>
        <taxon>Gunneridae</taxon>
        <taxon>Pentapetalae</taxon>
        <taxon>Caryophyllales</taxon>
        <taxon>Chenopodiaceae</taxon>
        <taxon>Chenopodioideae</taxon>
        <taxon>Atripliceae</taxon>
        <taxon>Chenopodium</taxon>
    </lineage>
</organism>
<evidence type="ECO:0000256" key="1">
    <source>
        <dbReference type="SAM" id="MobiDB-lite"/>
    </source>
</evidence>
<protein>
    <submittedName>
        <fullName evidence="2">Uncharacterized protein</fullName>
    </submittedName>
</protein>
<feature type="region of interest" description="Disordered" evidence="1">
    <location>
        <begin position="66"/>
        <end position="136"/>
    </location>
</feature>
<accession>A0A803LAV8</accession>
<reference evidence="2" key="2">
    <citation type="submission" date="2021-03" db="UniProtKB">
        <authorList>
            <consortium name="EnsemblPlants"/>
        </authorList>
    </citation>
    <scope>IDENTIFICATION</scope>
</reference>
<dbReference type="Proteomes" id="UP000596660">
    <property type="component" value="Unplaced"/>
</dbReference>
<reference evidence="2" key="1">
    <citation type="journal article" date="2017" name="Nature">
        <title>The genome of Chenopodium quinoa.</title>
        <authorList>
            <person name="Jarvis D.E."/>
            <person name="Ho Y.S."/>
            <person name="Lightfoot D.J."/>
            <person name="Schmoeckel S.M."/>
            <person name="Li B."/>
            <person name="Borm T.J.A."/>
            <person name="Ohyanagi H."/>
            <person name="Mineta K."/>
            <person name="Michell C.T."/>
            <person name="Saber N."/>
            <person name="Kharbatia N.M."/>
            <person name="Rupper R.R."/>
            <person name="Sharp A.R."/>
            <person name="Dally N."/>
            <person name="Boughton B.A."/>
            <person name="Woo Y.H."/>
            <person name="Gao G."/>
            <person name="Schijlen E.G.W.M."/>
            <person name="Guo X."/>
            <person name="Momin A.A."/>
            <person name="Negrao S."/>
            <person name="Al-Babili S."/>
            <person name="Gehring C."/>
            <person name="Roessner U."/>
            <person name="Jung C."/>
            <person name="Murphy K."/>
            <person name="Arold S.T."/>
            <person name="Gojobori T."/>
            <person name="van der Linden C.G."/>
            <person name="van Loo E.N."/>
            <person name="Jellen E.N."/>
            <person name="Maughan P.J."/>
            <person name="Tester M."/>
        </authorList>
    </citation>
    <scope>NUCLEOTIDE SEQUENCE [LARGE SCALE GENOMIC DNA]</scope>
    <source>
        <strain evidence="2">cv. PI 614886</strain>
    </source>
</reference>
<dbReference type="EnsemblPlants" id="AUR62008997-RA">
    <property type="protein sequence ID" value="AUR62008997-RA:cds"/>
    <property type="gene ID" value="AUR62008997"/>
</dbReference>
<keyword evidence="3" id="KW-1185">Reference proteome</keyword>
<feature type="compositionally biased region" description="Low complexity" evidence="1">
    <location>
        <begin position="105"/>
        <end position="128"/>
    </location>
</feature>
<proteinExistence type="predicted"/>